<dbReference type="InterPro" id="IPR029044">
    <property type="entry name" value="Nucleotide-diphossugar_trans"/>
</dbReference>
<keyword evidence="3" id="KW-0808">Transferase</keyword>
<dbReference type="Pfam" id="PF00535">
    <property type="entry name" value="Glycos_transf_2"/>
    <property type="match status" value="1"/>
</dbReference>
<dbReference type="Gene3D" id="3.90.550.10">
    <property type="entry name" value="Spore Coat Polysaccharide Biosynthesis Protein SpsA, Chain A"/>
    <property type="match status" value="1"/>
</dbReference>
<dbReference type="SUPFAM" id="SSF53448">
    <property type="entry name" value="Nucleotide-diphospho-sugar transferases"/>
    <property type="match status" value="1"/>
</dbReference>
<dbReference type="PANTHER" id="PTHR22916:SF3">
    <property type="entry name" value="UDP-GLCNAC:BETAGAL BETA-1,3-N-ACETYLGLUCOSAMINYLTRANSFERASE-LIKE PROTEIN 1"/>
    <property type="match status" value="1"/>
</dbReference>
<dbReference type="AlphaFoldDB" id="B7GMM6"/>
<evidence type="ECO:0000259" key="2">
    <source>
        <dbReference type="Pfam" id="PF00535"/>
    </source>
</evidence>
<feature type="domain" description="Glycosyltransferase 2-like" evidence="2">
    <location>
        <begin position="53"/>
        <end position="211"/>
    </location>
</feature>
<name>B7GMM6_ANOFW</name>
<dbReference type="KEGG" id="afl:Aflv_2775"/>
<reference evidence="3 4" key="1">
    <citation type="journal article" date="2008" name="Genome Biol.">
        <title>Encapsulated in silica: genome, proteome and physiology of the thermophilic bacterium Anoxybacillus flavithermus WK1.</title>
        <authorList>
            <person name="Saw J.H."/>
            <person name="Mountain B.W."/>
            <person name="Feng L."/>
            <person name="Omelchenko M.V."/>
            <person name="Hou S."/>
            <person name="Saito J.A."/>
            <person name="Stott M.B."/>
            <person name="Li D."/>
            <person name="Zhao G."/>
            <person name="Wu J."/>
            <person name="Galperin M.Y."/>
            <person name="Koonin E.V."/>
            <person name="Makarova K.S."/>
            <person name="Wolf Y.I."/>
            <person name="Rigden D.J."/>
            <person name="Dunfield P.F."/>
            <person name="Wang L."/>
            <person name="Alam M."/>
        </authorList>
    </citation>
    <scope>NUCLEOTIDE SEQUENCE [LARGE SCALE GENOMIC DNA]</scope>
    <source>
        <strain evidence="4">DSM 21510 / WK1</strain>
    </source>
</reference>
<gene>
    <name evidence="3" type="ordered locus">Aflv_2775</name>
</gene>
<dbReference type="STRING" id="491915.Aflv_2775"/>
<dbReference type="HOGENOM" id="CLU_075247_0_0_9"/>
<dbReference type="eggNOG" id="COG1216">
    <property type="taxonomic scope" value="Bacteria"/>
</dbReference>
<sequence length="320" mass="37127">MRFFVSRFSLVHLPFFSSGKKRNNKNSHNHSKRSYNGIIVASFLKGDFLLGVSVVIATYNRLLPLAELLESLSKQTYKPTQVIIVNDGGSSVQAAVDAYPELSIELMELSENVGHVEARNIGVRAATEDFIMLCDDDDLLLPCHMERMIANMNDADFVYSDVEIFHYRTENGMRISTDRFLFAYEYDLQAMRSFSTYVPSGSMYRRTIHDVIGYFDPYVHNYWDWDFFLRVAKEFRVKRVPTASVLYAFSNEGDHLSKQMNETRQMYLNRLSEKHGLGDLPTKNFWLLLSEPDVQKRQAKSEVIWDGEPFRSRLAHLVRR</sequence>
<evidence type="ECO:0000313" key="3">
    <source>
        <dbReference type="EMBL" id="ACJ35128.1"/>
    </source>
</evidence>
<evidence type="ECO:0000313" key="4">
    <source>
        <dbReference type="Proteomes" id="UP000000742"/>
    </source>
</evidence>
<dbReference type="CDD" id="cd00761">
    <property type="entry name" value="Glyco_tranf_GTA_type"/>
    <property type="match status" value="1"/>
</dbReference>
<dbReference type="PANTHER" id="PTHR22916">
    <property type="entry name" value="GLYCOSYLTRANSFERASE"/>
    <property type="match status" value="1"/>
</dbReference>
<dbReference type="Proteomes" id="UP000000742">
    <property type="component" value="Chromosome"/>
</dbReference>
<dbReference type="EMBL" id="CP000922">
    <property type="protein sequence ID" value="ACJ35128.1"/>
    <property type="molecule type" value="Genomic_DNA"/>
</dbReference>
<protein>
    <submittedName>
        <fullName evidence="3">Glycosyltransferase involved in cell wall biogenesis</fullName>
    </submittedName>
</protein>
<evidence type="ECO:0000256" key="1">
    <source>
        <dbReference type="ARBA" id="ARBA00006739"/>
    </source>
</evidence>
<dbReference type="GO" id="GO:0016758">
    <property type="term" value="F:hexosyltransferase activity"/>
    <property type="evidence" value="ECO:0007669"/>
    <property type="project" value="UniProtKB-ARBA"/>
</dbReference>
<dbReference type="InterPro" id="IPR001173">
    <property type="entry name" value="Glyco_trans_2-like"/>
</dbReference>
<comment type="similarity">
    <text evidence="1">Belongs to the glycosyltransferase 2 family.</text>
</comment>
<proteinExistence type="inferred from homology"/>
<dbReference type="CAZy" id="GT2">
    <property type="family name" value="Glycosyltransferase Family 2"/>
</dbReference>
<accession>B7GMM6</accession>
<organism evidence="3 4">
    <name type="scientific">Anoxybacillus flavithermus (strain DSM 21510 / WK1)</name>
    <dbReference type="NCBI Taxonomy" id="491915"/>
    <lineage>
        <taxon>Bacteria</taxon>
        <taxon>Bacillati</taxon>
        <taxon>Bacillota</taxon>
        <taxon>Bacilli</taxon>
        <taxon>Bacillales</taxon>
        <taxon>Anoxybacillaceae</taxon>
        <taxon>Anoxybacillus</taxon>
    </lineage>
</organism>